<dbReference type="Proteomes" id="UP000095280">
    <property type="component" value="Unplaced"/>
</dbReference>
<name>A0A1I8I0E9_9PLAT</name>
<evidence type="ECO:0000256" key="1">
    <source>
        <dbReference type="SAM" id="SignalP"/>
    </source>
</evidence>
<feature type="chain" id="PRO_5011395115" evidence="1">
    <location>
        <begin position="24"/>
        <end position="69"/>
    </location>
</feature>
<sequence>MKTQLLVLLVLLVLLAVLGCSIACVKVECDKKGSICKDSAASYCCSKRCSGKRVLLASGGVLGYWKKCE</sequence>
<organism evidence="2 3">
    <name type="scientific">Macrostomum lignano</name>
    <dbReference type="NCBI Taxonomy" id="282301"/>
    <lineage>
        <taxon>Eukaryota</taxon>
        <taxon>Metazoa</taxon>
        <taxon>Spiralia</taxon>
        <taxon>Lophotrochozoa</taxon>
        <taxon>Platyhelminthes</taxon>
        <taxon>Rhabditophora</taxon>
        <taxon>Macrostomorpha</taxon>
        <taxon>Macrostomida</taxon>
        <taxon>Macrostomidae</taxon>
        <taxon>Macrostomum</taxon>
    </lineage>
</organism>
<reference evidence="3 4" key="1">
    <citation type="submission" date="2016-11" db="UniProtKB">
        <authorList>
            <consortium name="WormBaseParasite"/>
        </authorList>
    </citation>
    <scope>IDENTIFICATION</scope>
</reference>
<protein>
    <submittedName>
        <fullName evidence="3 4">Toxin</fullName>
    </submittedName>
</protein>
<evidence type="ECO:0000313" key="3">
    <source>
        <dbReference type="WBParaSite" id="maker-uti_cns_0009149-snap-gene-0.5-mRNA-1"/>
    </source>
</evidence>
<accession>A0A1I8I0E9</accession>
<dbReference type="WBParaSite" id="maker-uti_cns_0009149-snap-gene-0.5-mRNA-1">
    <property type="protein sequence ID" value="maker-uti_cns_0009149-snap-gene-0.5-mRNA-1"/>
    <property type="gene ID" value="maker-uti_cns_0009149-snap-gene-0.5"/>
</dbReference>
<evidence type="ECO:0000313" key="2">
    <source>
        <dbReference type="Proteomes" id="UP000095280"/>
    </source>
</evidence>
<keyword evidence="1" id="KW-0732">Signal</keyword>
<evidence type="ECO:0000313" key="4">
    <source>
        <dbReference type="WBParaSite" id="maker-uti_cns_0047986-snap-gene-0.5-mRNA-1"/>
    </source>
</evidence>
<dbReference type="AlphaFoldDB" id="A0A1I8I0E9"/>
<dbReference type="WBParaSite" id="maker-uti_cns_0047986-snap-gene-0.5-mRNA-1">
    <property type="protein sequence ID" value="maker-uti_cns_0047986-snap-gene-0.5-mRNA-1"/>
    <property type="gene ID" value="maker-uti_cns_0047986-snap-gene-0.5"/>
</dbReference>
<feature type="signal peptide" evidence="1">
    <location>
        <begin position="1"/>
        <end position="23"/>
    </location>
</feature>
<dbReference type="PROSITE" id="PS51257">
    <property type="entry name" value="PROKAR_LIPOPROTEIN"/>
    <property type="match status" value="1"/>
</dbReference>
<keyword evidence="2" id="KW-1185">Reference proteome</keyword>
<proteinExistence type="predicted"/>